<sequence>MKTPDFCLQDIGNKSTRKKLLIQGIKREILRRGAKAVKKRLHNASAILICDINNAAGGDRFQNIVAFVLYKTMFLVKVYQEIKRDPYCLPSTFINTSSHFTKEQCDTKRRTLGNWVTVSQKQSQLVSGNVRRCHGCHQWVTIGPSSGLSSHDRSIVSDWEVSCVD</sequence>
<gene>
    <name evidence="1" type="primary">jg1598</name>
    <name evidence="1" type="ORF">PAEG_LOCUS19663</name>
</gene>
<dbReference type="AlphaFoldDB" id="A0A8S4RXD0"/>
<name>A0A8S4RXD0_9NEOP</name>
<evidence type="ECO:0000313" key="2">
    <source>
        <dbReference type="Proteomes" id="UP000838756"/>
    </source>
</evidence>
<reference evidence="1" key="1">
    <citation type="submission" date="2022-03" db="EMBL/GenBank/DDBJ databases">
        <authorList>
            <person name="Lindestad O."/>
        </authorList>
    </citation>
    <scope>NUCLEOTIDE SEQUENCE</scope>
</reference>
<evidence type="ECO:0000313" key="1">
    <source>
        <dbReference type="EMBL" id="CAH2243551.1"/>
    </source>
</evidence>
<proteinExistence type="predicted"/>
<keyword evidence="2" id="KW-1185">Reference proteome</keyword>
<organism evidence="1 2">
    <name type="scientific">Pararge aegeria aegeria</name>
    <dbReference type="NCBI Taxonomy" id="348720"/>
    <lineage>
        <taxon>Eukaryota</taxon>
        <taxon>Metazoa</taxon>
        <taxon>Ecdysozoa</taxon>
        <taxon>Arthropoda</taxon>
        <taxon>Hexapoda</taxon>
        <taxon>Insecta</taxon>
        <taxon>Pterygota</taxon>
        <taxon>Neoptera</taxon>
        <taxon>Endopterygota</taxon>
        <taxon>Lepidoptera</taxon>
        <taxon>Glossata</taxon>
        <taxon>Ditrysia</taxon>
        <taxon>Papilionoidea</taxon>
        <taxon>Nymphalidae</taxon>
        <taxon>Satyrinae</taxon>
        <taxon>Satyrini</taxon>
        <taxon>Parargina</taxon>
        <taxon>Pararge</taxon>
    </lineage>
</organism>
<accession>A0A8S4RXD0</accession>
<dbReference type="Proteomes" id="UP000838756">
    <property type="component" value="Unassembled WGS sequence"/>
</dbReference>
<comment type="caution">
    <text evidence="1">The sequence shown here is derived from an EMBL/GenBank/DDBJ whole genome shotgun (WGS) entry which is preliminary data.</text>
</comment>
<dbReference type="EMBL" id="CAKXAJ010025748">
    <property type="protein sequence ID" value="CAH2243551.1"/>
    <property type="molecule type" value="Genomic_DNA"/>
</dbReference>
<protein>
    <submittedName>
        <fullName evidence="1">Jg1598 protein</fullName>
    </submittedName>
</protein>